<dbReference type="NCBIfam" id="TIGR04085">
    <property type="entry name" value="rSAM_more_4Fe4S"/>
    <property type="match status" value="1"/>
</dbReference>
<dbReference type="SUPFAM" id="SSF102114">
    <property type="entry name" value="Radical SAM enzymes"/>
    <property type="match status" value="1"/>
</dbReference>
<dbReference type="STRING" id="520762.AN619_08670"/>
<comment type="caution">
    <text evidence="6">The sequence shown here is derived from an EMBL/GenBank/DDBJ whole genome shotgun (WGS) entry which is preliminary data.</text>
</comment>
<accession>A0A140L8K0</accession>
<dbReference type="OrthoDB" id="7021155at2"/>
<evidence type="ECO:0000256" key="4">
    <source>
        <dbReference type="ARBA" id="ARBA00023014"/>
    </source>
</evidence>
<dbReference type="AlphaFoldDB" id="A0A140L8K0"/>
<evidence type="ECO:0000256" key="1">
    <source>
        <dbReference type="ARBA" id="ARBA00022691"/>
    </source>
</evidence>
<dbReference type="Pfam" id="PF04055">
    <property type="entry name" value="Radical_SAM"/>
    <property type="match status" value="1"/>
</dbReference>
<gene>
    <name evidence="6" type="primary">albA</name>
    <name evidence="6" type="ORF">AN619_08670</name>
</gene>
<name>A0A140L8K0_9FIRM</name>
<dbReference type="SFLD" id="SFLDG01386">
    <property type="entry name" value="main_SPASM_domain-containing"/>
    <property type="match status" value="1"/>
</dbReference>
<dbReference type="RefSeq" id="WP_068555234.1">
    <property type="nucleotide sequence ID" value="NZ_LOEE01000021.1"/>
</dbReference>
<reference evidence="6 7" key="1">
    <citation type="submission" date="2015-12" db="EMBL/GenBank/DDBJ databases">
        <title>Draft genome sequence of the thermoanaerobe Thermotalea metallivorans, an isolate from the runoff channel of the Great Artesian Basin, Australia.</title>
        <authorList>
            <person name="Patel B.K."/>
        </authorList>
    </citation>
    <scope>NUCLEOTIDE SEQUENCE [LARGE SCALE GENOMIC DNA]</scope>
    <source>
        <strain evidence="6 7">B2-1</strain>
    </source>
</reference>
<dbReference type="PROSITE" id="PS51918">
    <property type="entry name" value="RADICAL_SAM"/>
    <property type="match status" value="1"/>
</dbReference>
<evidence type="ECO:0000256" key="2">
    <source>
        <dbReference type="ARBA" id="ARBA00022723"/>
    </source>
</evidence>
<evidence type="ECO:0000313" key="6">
    <source>
        <dbReference type="EMBL" id="KXG76875.1"/>
    </source>
</evidence>
<evidence type="ECO:0000256" key="3">
    <source>
        <dbReference type="ARBA" id="ARBA00023004"/>
    </source>
</evidence>
<dbReference type="CDD" id="cd01335">
    <property type="entry name" value="Radical_SAM"/>
    <property type="match status" value="1"/>
</dbReference>
<dbReference type="EMBL" id="LOEE01000021">
    <property type="protein sequence ID" value="KXG76875.1"/>
    <property type="molecule type" value="Genomic_DNA"/>
</dbReference>
<evidence type="ECO:0000313" key="7">
    <source>
        <dbReference type="Proteomes" id="UP000070456"/>
    </source>
</evidence>
<dbReference type="Gene3D" id="3.20.20.70">
    <property type="entry name" value="Aldolase class I"/>
    <property type="match status" value="1"/>
</dbReference>
<keyword evidence="4" id="KW-0411">Iron-sulfur</keyword>
<dbReference type="PANTHER" id="PTHR11228:SF7">
    <property type="entry name" value="PQQA PEPTIDE CYCLASE"/>
    <property type="match status" value="1"/>
</dbReference>
<dbReference type="InterPro" id="IPR007197">
    <property type="entry name" value="rSAM"/>
</dbReference>
<dbReference type="InterPro" id="IPR058240">
    <property type="entry name" value="rSAM_sf"/>
</dbReference>
<dbReference type="SFLD" id="SFLDS00029">
    <property type="entry name" value="Radical_SAM"/>
    <property type="match status" value="1"/>
</dbReference>
<proteinExistence type="predicted"/>
<dbReference type="InterPro" id="IPR013785">
    <property type="entry name" value="Aldolase_TIM"/>
</dbReference>
<dbReference type="GO" id="GO:0003824">
    <property type="term" value="F:catalytic activity"/>
    <property type="evidence" value="ECO:0007669"/>
    <property type="project" value="InterPro"/>
</dbReference>
<feature type="domain" description="Radical SAM core" evidence="5">
    <location>
        <begin position="35"/>
        <end position="238"/>
    </location>
</feature>
<dbReference type="PANTHER" id="PTHR11228">
    <property type="entry name" value="RADICAL SAM DOMAIN PROTEIN"/>
    <property type="match status" value="1"/>
</dbReference>
<keyword evidence="7" id="KW-1185">Reference proteome</keyword>
<dbReference type="GO" id="GO:0051536">
    <property type="term" value="F:iron-sulfur cluster binding"/>
    <property type="evidence" value="ECO:0007669"/>
    <property type="project" value="UniProtKB-KW"/>
</dbReference>
<dbReference type="InterPro" id="IPR050377">
    <property type="entry name" value="Radical_SAM_PqqE_MftC-like"/>
</dbReference>
<dbReference type="SFLD" id="SFLDG01067">
    <property type="entry name" value="SPASM/twitch_domain_containing"/>
    <property type="match status" value="1"/>
</dbReference>
<evidence type="ECO:0000259" key="5">
    <source>
        <dbReference type="PROSITE" id="PS51918"/>
    </source>
</evidence>
<dbReference type="GO" id="GO:0046872">
    <property type="term" value="F:metal ion binding"/>
    <property type="evidence" value="ECO:0007669"/>
    <property type="project" value="UniProtKB-KW"/>
</dbReference>
<keyword evidence="1" id="KW-0949">S-adenosyl-L-methionine</keyword>
<organism evidence="6 7">
    <name type="scientific">Thermotalea metallivorans</name>
    <dbReference type="NCBI Taxonomy" id="520762"/>
    <lineage>
        <taxon>Bacteria</taxon>
        <taxon>Bacillati</taxon>
        <taxon>Bacillota</taxon>
        <taxon>Clostridia</taxon>
        <taxon>Peptostreptococcales</taxon>
        <taxon>Thermotaleaceae</taxon>
        <taxon>Thermotalea</taxon>
    </lineage>
</organism>
<keyword evidence="3" id="KW-0408">Iron</keyword>
<dbReference type="InterPro" id="IPR023885">
    <property type="entry name" value="4Fe4S-binding_SPASM_dom"/>
</dbReference>
<sequence length="365" mass="43143">MIKSLHNDERKWYNIFNSYYNLKIRELYKKEIKYPFNPIYVGLKITEKCNQRCKHCWSGKSSFEPSYEQIEKAIQKIKSFDIYHFTITGGEPFLREDCFDIIELAKRNFPVVEVFTNAELLTSKDIDKLSLILGKDDFLQVSLDGLEQTYKAQRGVDGYEKVIKNVELLIKKGINVRVHMTVSKYNESDIFPVYKKCLLLDCHTFSITFVYPLRKGCIIRDETSFDIYEQSIKNISNHHNAGNYKMFIRPFVPIEIQSKYARYKVNKDFIFFNENILHWVIDANGEIYNFMDHIKHKDLRIGNIYNDDIETIKKTNLNVQRKILFRNLNNEKCSKCSLLDSCHGGNYIDNYPDMNKPDRRCKADV</sequence>
<protein>
    <submittedName>
        <fullName evidence="6">Antilisterial bacteriocin subtilosin biosynthesis protein AlbA</fullName>
    </submittedName>
</protein>
<keyword evidence="2" id="KW-0479">Metal-binding</keyword>
<dbReference type="Proteomes" id="UP000070456">
    <property type="component" value="Unassembled WGS sequence"/>
</dbReference>